<sequence length="67" mass="7285">MCSPDSSYAMAGSSDGTIFIWNTQTGLLERSLNGEHRAAVNAVAWSLSGDYVVSVDRGRKAVLWSEY</sequence>
<dbReference type="Pfam" id="PF00400">
    <property type="entry name" value="WD40"/>
    <property type="match status" value="2"/>
</dbReference>
<evidence type="ECO:0000256" key="3">
    <source>
        <dbReference type="PROSITE-ProRule" id="PRU00221"/>
    </source>
</evidence>
<dbReference type="SUPFAM" id="SSF50978">
    <property type="entry name" value="WD40 repeat-like"/>
    <property type="match status" value="1"/>
</dbReference>
<protein>
    <submittedName>
        <fullName evidence="4">Uncharacterized protein</fullName>
    </submittedName>
</protein>
<dbReference type="PROSITE" id="PS50082">
    <property type="entry name" value="WD_REPEATS_2"/>
    <property type="match status" value="1"/>
</dbReference>
<name>A0A2G9RDC4_AQUCT</name>
<dbReference type="InterPro" id="IPR036322">
    <property type="entry name" value="WD40_repeat_dom_sf"/>
</dbReference>
<evidence type="ECO:0000256" key="2">
    <source>
        <dbReference type="ARBA" id="ARBA00022737"/>
    </source>
</evidence>
<keyword evidence="5" id="KW-1185">Reference proteome</keyword>
<dbReference type="SMART" id="SM00320">
    <property type="entry name" value="WD40"/>
    <property type="match status" value="1"/>
</dbReference>
<proteinExistence type="predicted"/>
<keyword evidence="2" id="KW-0677">Repeat</keyword>
<gene>
    <name evidence="4" type="ORF">AB205_0154920</name>
</gene>
<dbReference type="Proteomes" id="UP000228934">
    <property type="component" value="Unassembled WGS sequence"/>
</dbReference>
<evidence type="ECO:0000256" key="1">
    <source>
        <dbReference type="ARBA" id="ARBA00022574"/>
    </source>
</evidence>
<dbReference type="InterPro" id="IPR015943">
    <property type="entry name" value="WD40/YVTN_repeat-like_dom_sf"/>
</dbReference>
<dbReference type="InterPro" id="IPR001680">
    <property type="entry name" value="WD40_rpt"/>
</dbReference>
<dbReference type="InterPro" id="IPR019775">
    <property type="entry name" value="WD40_repeat_CS"/>
</dbReference>
<dbReference type="EMBL" id="KV945527">
    <property type="protein sequence ID" value="PIO25896.1"/>
    <property type="molecule type" value="Genomic_DNA"/>
</dbReference>
<dbReference type="AlphaFoldDB" id="A0A2G9RDC4"/>
<keyword evidence="1 3" id="KW-0853">WD repeat</keyword>
<dbReference type="PROSITE" id="PS00678">
    <property type="entry name" value="WD_REPEATS_1"/>
    <property type="match status" value="1"/>
</dbReference>
<dbReference type="OrthoDB" id="6262491at2759"/>
<dbReference type="Gene3D" id="2.130.10.10">
    <property type="entry name" value="YVTN repeat-like/Quinoprotein amine dehydrogenase"/>
    <property type="match status" value="1"/>
</dbReference>
<evidence type="ECO:0000313" key="5">
    <source>
        <dbReference type="Proteomes" id="UP000228934"/>
    </source>
</evidence>
<evidence type="ECO:0000313" key="4">
    <source>
        <dbReference type="EMBL" id="PIO25896.1"/>
    </source>
</evidence>
<feature type="repeat" description="WD" evidence="3">
    <location>
        <begin position="1"/>
        <end position="31"/>
    </location>
</feature>
<organism evidence="4 5">
    <name type="scientific">Aquarana catesbeiana</name>
    <name type="common">American bullfrog</name>
    <name type="synonym">Rana catesbeiana</name>
    <dbReference type="NCBI Taxonomy" id="8400"/>
    <lineage>
        <taxon>Eukaryota</taxon>
        <taxon>Metazoa</taxon>
        <taxon>Chordata</taxon>
        <taxon>Craniata</taxon>
        <taxon>Vertebrata</taxon>
        <taxon>Euteleostomi</taxon>
        <taxon>Amphibia</taxon>
        <taxon>Batrachia</taxon>
        <taxon>Anura</taxon>
        <taxon>Neobatrachia</taxon>
        <taxon>Ranoidea</taxon>
        <taxon>Ranidae</taxon>
        <taxon>Aquarana</taxon>
    </lineage>
</organism>
<accession>A0A2G9RDC4</accession>
<reference evidence="5" key="1">
    <citation type="journal article" date="2017" name="Nat. Commun.">
        <title>The North American bullfrog draft genome provides insight into hormonal regulation of long noncoding RNA.</title>
        <authorList>
            <person name="Hammond S.A."/>
            <person name="Warren R.L."/>
            <person name="Vandervalk B.P."/>
            <person name="Kucuk E."/>
            <person name="Khan H."/>
            <person name="Gibb E.A."/>
            <person name="Pandoh P."/>
            <person name="Kirk H."/>
            <person name="Zhao Y."/>
            <person name="Jones M."/>
            <person name="Mungall A.J."/>
            <person name="Coope R."/>
            <person name="Pleasance S."/>
            <person name="Moore R.A."/>
            <person name="Holt R.A."/>
            <person name="Round J.M."/>
            <person name="Ohora S."/>
            <person name="Walle B.V."/>
            <person name="Veldhoen N."/>
            <person name="Helbing C.C."/>
            <person name="Birol I."/>
        </authorList>
    </citation>
    <scope>NUCLEOTIDE SEQUENCE [LARGE SCALE GENOMIC DNA]</scope>
</reference>